<evidence type="ECO:0000313" key="3">
    <source>
        <dbReference type="Proteomes" id="UP000029981"/>
    </source>
</evidence>
<dbReference type="PANTHER" id="PTHR35287">
    <property type="entry name" value="SI:ZFOS-911D5.4"/>
    <property type="match status" value="1"/>
</dbReference>
<gene>
    <name evidence="2" type="ORF">Csa_2G442250</name>
</gene>
<organism evidence="2 3">
    <name type="scientific">Cucumis sativus</name>
    <name type="common">Cucumber</name>
    <dbReference type="NCBI Taxonomy" id="3659"/>
    <lineage>
        <taxon>Eukaryota</taxon>
        <taxon>Viridiplantae</taxon>
        <taxon>Streptophyta</taxon>
        <taxon>Embryophyta</taxon>
        <taxon>Tracheophyta</taxon>
        <taxon>Spermatophyta</taxon>
        <taxon>Magnoliopsida</taxon>
        <taxon>eudicotyledons</taxon>
        <taxon>Gunneridae</taxon>
        <taxon>Pentapetalae</taxon>
        <taxon>rosids</taxon>
        <taxon>fabids</taxon>
        <taxon>Cucurbitales</taxon>
        <taxon>Cucurbitaceae</taxon>
        <taxon>Benincaseae</taxon>
        <taxon>Cucumis</taxon>
    </lineage>
</organism>
<keyword evidence="3" id="KW-1185">Reference proteome</keyword>
<protein>
    <recommendedName>
        <fullName evidence="1">NERD domain-containing protein</fullName>
    </recommendedName>
</protein>
<sequence>MWFAIVGGLIVYGLFKLFFAGDDDVMEVETSDFNAIFAVASRFEKLYGGNAYVGLRIPDADTGSRQNIDLVVVTKEELLVISVKNLSGFVSINSDGSWVCDDGKHKAKTLPNPVEETKQLIPILESYLEQRGVDLPAGYLSCKVVLPNPKFRTIDSGLFPSEVITYDQWMQLKPGHSSFSGWMKGAFRGKKEFQEEPLDQKLKAILGTAPMWDKLELKGKYILGDFLEFRGKEEDVDYLRDIKRSKISHLTIQKTSMLGFAPTRLQVLYAPRDYRSGGSASASEWREVTVRSSTEILFQPQNSTKARKFKLSSVISLTLSA</sequence>
<dbReference type="InterPro" id="IPR011528">
    <property type="entry name" value="NERD"/>
</dbReference>
<evidence type="ECO:0000259" key="1">
    <source>
        <dbReference type="PROSITE" id="PS50965"/>
    </source>
</evidence>
<reference evidence="2 3" key="4">
    <citation type="journal article" date="2011" name="BMC Genomics">
        <title>RNA-Seq improves annotation of protein-coding genes in the cucumber genome.</title>
        <authorList>
            <person name="Li Z."/>
            <person name="Zhang Z."/>
            <person name="Yan P."/>
            <person name="Huang S."/>
            <person name="Fei Z."/>
            <person name="Lin K."/>
        </authorList>
    </citation>
    <scope>NUCLEOTIDE SEQUENCE [LARGE SCALE GENOMIC DNA]</scope>
    <source>
        <strain evidence="3">cv. 9930</strain>
    </source>
</reference>
<dbReference type="STRING" id="3659.A0A0A0LTU6"/>
<reference evidence="2 3" key="3">
    <citation type="journal article" date="2010" name="BMC Genomics">
        <title>Transcriptome sequencing and comparative analysis of cucumber flowers with different sex types.</title>
        <authorList>
            <person name="Guo S."/>
            <person name="Zheng Y."/>
            <person name="Joung J.G."/>
            <person name="Liu S."/>
            <person name="Zhang Z."/>
            <person name="Crasta O.R."/>
            <person name="Sobral B.W."/>
            <person name="Xu Y."/>
            <person name="Huang S."/>
            <person name="Fei Z."/>
        </authorList>
    </citation>
    <scope>NUCLEOTIDE SEQUENCE [LARGE SCALE GENOMIC DNA]</scope>
    <source>
        <strain evidence="3">cv. 9930</strain>
    </source>
</reference>
<accession>A0A0A0LTU6</accession>
<evidence type="ECO:0000313" key="2">
    <source>
        <dbReference type="EMBL" id="KGN63421.1"/>
    </source>
</evidence>
<dbReference type="Pfam" id="PF08378">
    <property type="entry name" value="NERD"/>
    <property type="match status" value="1"/>
</dbReference>
<dbReference type="OrthoDB" id="1874403at2759"/>
<dbReference type="PANTHER" id="PTHR35287:SF1">
    <property type="entry name" value="SI:ZFOS-911D5.4"/>
    <property type="match status" value="1"/>
</dbReference>
<dbReference type="eggNOG" id="ENOG502QQW6">
    <property type="taxonomic scope" value="Eukaryota"/>
</dbReference>
<name>A0A0A0LTU6_CUCSA</name>
<reference evidence="2 3" key="2">
    <citation type="journal article" date="2009" name="PLoS ONE">
        <title>An integrated genetic and cytogenetic map of the cucumber genome.</title>
        <authorList>
            <person name="Ren Y."/>
            <person name="Zhang Z."/>
            <person name="Liu J."/>
            <person name="Staub J.E."/>
            <person name="Han Y."/>
            <person name="Cheng Z."/>
            <person name="Li X."/>
            <person name="Lu J."/>
            <person name="Miao H."/>
            <person name="Kang H."/>
            <person name="Xie B."/>
            <person name="Gu X."/>
            <person name="Wang X."/>
            <person name="Du Y."/>
            <person name="Jin W."/>
            <person name="Huang S."/>
        </authorList>
    </citation>
    <scope>NUCLEOTIDE SEQUENCE [LARGE SCALE GENOMIC DNA]</scope>
    <source>
        <strain evidence="3">cv. 9930</strain>
    </source>
</reference>
<dbReference type="PROSITE" id="PS50965">
    <property type="entry name" value="NERD"/>
    <property type="match status" value="1"/>
</dbReference>
<feature type="domain" description="NERD" evidence="1">
    <location>
        <begin position="31"/>
        <end position="147"/>
    </location>
</feature>
<dbReference type="EMBL" id="CM002923">
    <property type="protein sequence ID" value="KGN63421.1"/>
    <property type="molecule type" value="Genomic_DNA"/>
</dbReference>
<dbReference type="OMA" id="VISSDQW"/>
<dbReference type="KEGG" id="csv:101217532"/>
<dbReference type="Proteomes" id="UP000029981">
    <property type="component" value="Chromosome 2"/>
</dbReference>
<dbReference type="Gramene" id="KGN63421">
    <property type="protein sequence ID" value="KGN63421"/>
    <property type="gene ID" value="Csa_2G442250"/>
</dbReference>
<dbReference type="AlphaFoldDB" id="A0A0A0LTU6"/>
<proteinExistence type="predicted"/>
<reference evidence="2 3" key="1">
    <citation type="journal article" date="2009" name="Nat. Genet.">
        <title>The genome of the cucumber, Cucumis sativus L.</title>
        <authorList>
            <person name="Huang S."/>
            <person name="Li R."/>
            <person name="Zhang Z."/>
            <person name="Li L."/>
            <person name="Gu X."/>
            <person name="Fan W."/>
            <person name="Lucas W.J."/>
            <person name="Wang X."/>
            <person name="Xie B."/>
            <person name="Ni P."/>
            <person name="Ren Y."/>
            <person name="Zhu H."/>
            <person name="Li J."/>
            <person name="Lin K."/>
            <person name="Jin W."/>
            <person name="Fei Z."/>
            <person name="Li G."/>
            <person name="Staub J."/>
            <person name="Kilian A."/>
            <person name="van der Vossen E.A."/>
            <person name="Wu Y."/>
            <person name="Guo J."/>
            <person name="He J."/>
            <person name="Jia Z."/>
            <person name="Ren Y."/>
            <person name="Tian G."/>
            <person name="Lu Y."/>
            <person name="Ruan J."/>
            <person name="Qian W."/>
            <person name="Wang M."/>
            <person name="Huang Q."/>
            <person name="Li B."/>
            <person name="Xuan Z."/>
            <person name="Cao J."/>
            <person name="Asan"/>
            <person name="Wu Z."/>
            <person name="Zhang J."/>
            <person name="Cai Q."/>
            <person name="Bai Y."/>
            <person name="Zhao B."/>
            <person name="Han Y."/>
            <person name="Li Y."/>
            <person name="Li X."/>
            <person name="Wang S."/>
            <person name="Shi Q."/>
            <person name="Liu S."/>
            <person name="Cho W.K."/>
            <person name="Kim J.Y."/>
            <person name="Xu Y."/>
            <person name="Heller-Uszynska K."/>
            <person name="Miao H."/>
            <person name="Cheng Z."/>
            <person name="Zhang S."/>
            <person name="Wu J."/>
            <person name="Yang Y."/>
            <person name="Kang H."/>
            <person name="Li M."/>
            <person name="Liang H."/>
            <person name="Ren X."/>
            <person name="Shi Z."/>
            <person name="Wen M."/>
            <person name="Jian M."/>
            <person name="Yang H."/>
            <person name="Zhang G."/>
            <person name="Yang Z."/>
            <person name="Chen R."/>
            <person name="Liu S."/>
            <person name="Li J."/>
            <person name="Ma L."/>
            <person name="Liu H."/>
            <person name="Zhou Y."/>
            <person name="Zhao J."/>
            <person name="Fang X."/>
            <person name="Li G."/>
            <person name="Fang L."/>
            <person name="Li Y."/>
            <person name="Liu D."/>
            <person name="Zheng H."/>
            <person name="Zhang Y."/>
            <person name="Qin N."/>
            <person name="Li Z."/>
            <person name="Yang G."/>
            <person name="Yang S."/>
            <person name="Bolund L."/>
            <person name="Kristiansen K."/>
            <person name="Zheng H."/>
            <person name="Li S."/>
            <person name="Zhang X."/>
            <person name="Yang H."/>
            <person name="Wang J."/>
            <person name="Sun R."/>
            <person name="Zhang B."/>
            <person name="Jiang S."/>
            <person name="Wang J."/>
            <person name="Du Y."/>
            <person name="Li S."/>
        </authorList>
    </citation>
    <scope>NUCLEOTIDE SEQUENCE [LARGE SCALE GENOMIC DNA]</scope>
    <source>
        <strain evidence="3">cv. 9930</strain>
    </source>
</reference>